<evidence type="ECO:0000256" key="10">
    <source>
        <dbReference type="RuleBase" id="RU361199"/>
    </source>
</evidence>
<evidence type="ECO:0000256" key="5">
    <source>
        <dbReference type="ARBA" id="ARBA00022801"/>
    </source>
</evidence>
<dbReference type="Pfam" id="PF17677">
    <property type="entry name" value="Glyco_hydro38C2"/>
    <property type="match status" value="1"/>
</dbReference>
<dbReference type="InterPro" id="IPR028995">
    <property type="entry name" value="Glyco_hydro_57/38_cen_sf"/>
</dbReference>
<organism evidence="13 14">
    <name type="scientific">Henosepilachna vigintioctopunctata</name>
    <dbReference type="NCBI Taxonomy" id="420089"/>
    <lineage>
        <taxon>Eukaryota</taxon>
        <taxon>Metazoa</taxon>
        <taxon>Ecdysozoa</taxon>
        <taxon>Arthropoda</taxon>
        <taxon>Hexapoda</taxon>
        <taxon>Insecta</taxon>
        <taxon>Pterygota</taxon>
        <taxon>Neoptera</taxon>
        <taxon>Endopterygota</taxon>
        <taxon>Coleoptera</taxon>
        <taxon>Polyphaga</taxon>
        <taxon>Cucujiformia</taxon>
        <taxon>Coccinelloidea</taxon>
        <taxon>Coccinellidae</taxon>
        <taxon>Epilachninae</taxon>
        <taxon>Epilachnini</taxon>
        <taxon>Henosepilachna</taxon>
    </lineage>
</organism>
<feature type="chain" id="PRO_5043979756" description="Alpha-mannosidase" evidence="11">
    <location>
        <begin position="16"/>
        <end position="984"/>
    </location>
</feature>
<dbReference type="SUPFAM" id="SSF88713">
    <property type="entry name" value="Glycoside hydrolase/deacetylase"/>
    <property type="match status" value="1"/>
</dbReference>
<keyword evidence="4 10" id="KW-0479">Metal-binding</keyword>
<evidence type="ECO:0000256" key="6">
    <source>
        <dbReference type="ARBA" id="ARBA00022833"/>
    </source>
</evidence>
<dbReference type="InterPro" id="IPR037094">
    <property type="entry name" value="Glyco_hydro_38_cen_sf"/>
</dbReference>
<evidence type="ECO:0000313" key="14">
    <source>
        <dbReference type="Proteomes" id="UP001431783"/>
    </source>
</evidence>
<reference evidence="13 14" key="1">
    <citation type="submission" date="2023-03" db="EMBL/GenBank/DDBJ databases">
        <title>Genome insight into feeding habits of ladybird beetles.</title>
        <authorList>
            <person name="Li H.-S."/>
            <person name="Huang Y.-H."/>
            <person name="Pang H."/>
        </authorList>
    </citation>
    <scope>NUCLEOTIDE SEQUENCE [LARGE SCALE GENOMIC DNA]</scope>
    <source>
        <strain evidence="13">SYSU_2023b</strain>
        <tissue evidence="13">Whole body</tissue>
    </source>
</reference>
<dbReference type="Gene3D" id="2.60.40.1360">
    <property type="match status" value="1"/>
</dbReference>
<dbReference type="InterPro" id="IPR013780">
    <property type="entry name" value="Glyco_hydro_b"/>
</dbReference>
<dbReference type="GO" id="GO:0006013">
    <property type="term" value="P:mannose metabolic process"/>
    <property type="evidence" value="ECO:0007669"/>
    <property type="project" value="InterPro"/>
</dbReference>
<dbReference type="InterPro" id="IPR015341">
    <property type="entry name" value="Glyco_hydro_38_cen"/>
</dbReference>
<dbReference type="FunFam" id="3.20.110.10:FF:000001">
    <property type="entry name" value="Alpha-mannosidase"/>
    <property type="match status" value="1"/>
</dbReference>
<dbReference type="Gene3D" id="2.70.98.30">
    <property type="entry name" value="Golgi alpha-mannosidase II, domain 4"/>
    <property type="match status" value="1"/>
</dbReference>
<dbReference type="Pfam" id="PF01074">
    <property type="entry name" value="Glyco_hydro_38N"/>
    <property type="match status" value="1"/>
</dbReference>
<dbReference type="CDD" id="cd10810">
    <property type="entry name" value="GH38N_AMII_LAM_like"/>
    <property type="match status" value="1"/>
</dbReference>
<dbReference type="FunFam" id="1.20.1270.50:FF:000002">
    <property type="entry name" value="Alpha-mannosidase"/>
    <property type="match status" value="1"/>
</dbReference>
<dbReference type="InterPro" id="IPR000602">
    <property type="entry name" value="Glyco_hydro_38_N"/>
</dbReference>
<evidence type="ECO:0000256" key="1">
    <source>
        <dbReference type="ARBA" id="ARBA00000365"/>
    </source>
</evidence>
<evidence type="ECO:0000256" key="9">
    <source>
        <dbReference type="ARBA" id="ARBA00023295"/>
    </source>
</evidence>
<dbReference type="FunFam" id="2.60.40.1180:FF:000018">
    <property type="entry name" value="Alpha-mannosidase"/>
    <property type="match status" value="1"/>
</dbReference>
<dbReference type="Proteomes" id="UP001431783">
    <property type="component" value="Unassembled WGS sequence"/>
</dbReference>
<evidence type="ECO:0000256" key="2">
    <source>
        <dbReference type="ARBA" id="ARBA00009792"/>
    </source>
</evidence>
<feature type="domain" description="Glycoside hydrolase family 38 central" evidence="12">
    <location>
        <begin position="368"/>
        <end position="443"/>
    </location>
</feature>
<dbReference type="GO" id="GO:0030246">
    <property type="term" value="F:carbohydrate binding"/>
    <property type="evidence" value="ECO:0007669"/>
    <property type="project" value="InterPro"/>
</dbReference>
<dbReference type="InterPro" id="IPR041147">
    <property type="entry name" value="GH38_C"/>
</dbReference>
<accession>A0AAW1UBN7</accession>
<dbReference type="EMBL" id="JARQZJ010000045">
    <property type="protein sequence ID" value="KAK9878028.1"/>
    <property type="molecule type" value="Genomic_DNA"/>
</dbReference>
<keyword evidence="5 10" id="KW-0378">Hydrolase</keyword>
<comment type="similarity">
    <text evidence="2 10">Belongs to the glycosyl hydrolase 38 family.</text>
</comment>
<dbReference type="AlphaFoldDB" id="A0AAW1UBN7"/>
<dbReference type="Gene3D" id="3.20.110.10">
    <property type="entry name" value="Glycoside hydrolase 38, N terminal domain"/>
    <property type="match status" value="1"/>
</dbReference>
<proteinExistence type="inferred from homology"/>
<name>A0AAW1UBN7_9CUCU</name>
<keyword evidence="14" id="KW-1185">Reference proteome</keyword>
<dbReference type="PANTHER" id="PTHR11607:SF3">
    <property type="entry name" value="LYSOSOMAL ALPHA-MANNOSIDASE"/>
    <property type="match status" value="1"/>
</dbReference>
<dbReference type="PANTHER" id="PTHR11607">
    <property type="entry name" value="ALPHA-MANNOSIDASE"/>
    <property type="match status" value="1"/>
</dbReference>
<dbReference type="Pfam" id="PF09261">
    <property type="entry name" value="Alpha-mann_mid"/>
    <property type="match status" value="1"/>
</dbReference>
<comment type="cofactor">
    <cofactor evidence="10">
        <name>Zn(2+)</name>
        <dbReference type="ChEBI" id="CHEBI:29105"/>
    </cofactor>
    <text evidence="10">Binds 1 zinc ion per subunit.</text>
</comment>
<dbReference type="SMART" id="SM00872">
    <property type="entry name" value="Alpha-mann_mid"/>
    <property type="match status" value="1"/>
</dbReference>
<dbReference type="Pfam" id="PF07748">
    <property type="entry name" value="Glyco_hydro_38C"/>
    <property type="match status" value="1"/>
</dbReference>
<keyword evidence="9 10" id="KW-0326">Glycosidase</keyword>
<evidence type="ECO:0000313" key="13">
    <source>
        <dbReference type="EMBL" id="KAK9878028.1"/>
    </source>
</evidence>
<dbReference type="SUPFAM" id="SSF88688">
    <property type="entry name" value="Families 57/38 glycoside transferase middle domain"/>
    <property type="match status" value="1"/>
</dbReference>
<dbReference type="InterPro" id="IPR027291">
    <property type="entry name" value="Glyco_hydro_38_N_sf"/>
</dbReference>
<protein>
    <recommendedName>
        <fullName evidence="3 10">Alpha-mannosidase</fullName>
        <ecNumber evidence="10">3.2.1.-</ecNumber>
    </recommendedName>
</protein>
<dbReference type="InterPro" id="IPR011330">
    <property type="entry name" value="Glyco_hydro/deAcase_b/a-brl"/>
</dbReference>
<keyword evidence="11" id="KW-0732">Signal</keyword>
<feature type="signal peptide" evidence="11">
    <location>
        <begin position="1"/>
        <end position="15"/>
    </location>
</feature>
<dbReference type="InterPro" id="IPR011682">
    <property type="entry name" value="Glyco_hydro_38_C"/>
</dbReference>
<dbReference type="EC" id="3.2.1.-" evidence="10"/>
<comment type="caution">
    <text evidence="13">The sequence shown here is derived from an EMBL/GenBank/DDBJ whole genome shotgun (WGS) entry which is preliminary data.</text>
</comment>
<dbReference type="Gene3D" id="1.20.1270.50">
    <property type="entry name" value="Glycoside hydrolase family 38, central domain"/>
    <property type="match status" value="2"/>
</dbReference>
<sequence length="984" mass="111976">MKTFIFSLLIASTLAQPSSRWKDDKKEKCGYGSCPVMKDGMINVHIVPHTHDDVGWLKTVDQYYYGSRTMIQKAGVQYILDSVTEALKKNKDRRFIYVETAFFWKWWTKQPDHIKHQFKQFVKSGQLEFIGGAWSMNDEATTHYQSIIDQFAWGLRKLNETFGECGRPKIGWQIDPFGHSREMASIFAQLGFDGLLLGRIDYQDKNNRFSTKTPEVVWKASDNLGNAANIFTGVMYNTYSPPPGFCFDILCADEPIIDDKQSPDYNVDRKVDAFLDYAQSVRKRYITDNIIITMGDDFNYQDANMWFANLDKLIQYANERQQNGSKFNLVYSTPSCYIRAVFNDATSKGLKWKTKSDDYFPYASDPHTYWTGYFTSKPTIKRFERLGNNYLQVCKQLSSLADLGPEDPGDLNQLREAMGVMQHHDAITGTEKQHVVTSSALDKLVKKSSMGYQNISFSSCLLNNISSCSITESSKSFIVTVYNPLSRPVTQFVRFPVLGEAFTVRDPEGKLVETELIPIADQVISLPGRKSEATVDLIFRAVDLPPLGFKSYYVKRVPGNEILKPVSKNNHENEGVKLEIDRETGMLASVTMNNITVPLSQEFLYYEGFVGDNMVFANRSSGAYIFRPYKNEAIKVTNRAKCTVYRGDLVTEVHQVFNEWTSQIIRLYREETFVEFEWLVGPLPSNGPRGIEVISRFVTNINSDSTFYTDSNGREMLKRVRNFRPTWKVHIEEPASANYYPVTSKILIRDSEAEVAVLTDRAQGGSSLKDGEFELMVHRNSINDDAFGVGENLNETAFGEGLVVRGSHYLIIGKTSIQGCDGNSVAAAERDLAQRKLLQSWSFLSFTQNLTFDEYKNNFIMTMSGLQRNLPKNVQILTLEPWIGNSLLLRLEHVLEKNEDPHLSQPASVKLQGLFSPFQINSIKETTLGGNQLLSDNIRLPFETVDDNLVRSQRYAVIEVEDDEMTINLDPMQIRTFIIDVSFS</sequence>
<dbReference type="Gene3D" id="2.60.40.1180">
    <property type="entry name" value="Golgi alpha-mannosidase II"/>
    <property type="match status" value="1"/>
</dbReference>
<keyword evidence="8" id="KW-0325">Glycoprotein</keyword>
<dbReference type="GO" id="GO:0046872">
    <property type="term" value="F:metal ion binding"/>
    <property type="evidence" value="ECO:0007669"/>
    <property type="project" value="UniProtKB-KW"/>
</dbReference>
<dbReference type="GO" id="GO:0004559">
    <property type="term" value="F:alpha-mannosidase activity"/>
    <property type="evidence" value="ECO:0007669"/>
    <property type="project" value="UniProtKB-EC"/>
</dbReference>
<evidence type="ECO:0000256" key="3">
    <source>
        <dbReference type="ARBA" id="ARBA00012752"/>
    </source>
</evidence>
<keyword evidence="7" id="KW-1015">Disulfide bond</keyword>
<evidence type="ECO:0000256" key="11">
    <source>
        <dbReference type="SAM" id="SignalP"/>
    </source>
</evidence>
<dbReference type="InterPro" id="IPR011013">
    <property type="entry name" value="Gal_mutarotase_sf_dom"/>
</dbReference>
<dbReference type="SUPFAM" id="SSF74650">
    <property type="entry name" value="Galactose mutarotase-like"/>
    <property type="match status" value="1"/>
</dbReference>
<dbReference type="InterPro" id="IPR050843">
    <property type="entry name" value="Glycosyl_Hydrlase_38"/>
</dbReference>
<evidence type="ECO:0000256" key="7">
    <source>
        <dbReference type="ARBA" id="ARBA00023157"/>
    </source>
</evidence>
<dbReference type="FunFam" id="2.70.98.30:FF:000003">
    <property type="entry name" value="Alpha-mannosidase"/>
    <property type="match status" value="1"/>
</dbReference>
<evidence type="ECO:0000256" key="4">
    <source>
        <dbReference type="ARBA" id="ARBA00022723"/>
    </source>
</evidence>
<evidence type="ECO:0000256" key="8">
    <source>
        <dbReference type="ARBA" id="ARBA00023180"/>
    </source>
</evidence>
<keyword evidence="6 10" id="KW-0862">Zinc</keyword>
<comment type="catalytic activity">
    <reaction evidence="1">
        <text>Hydrolysis of terminal, non-reducing alpha-D-mannose residues in alpha-D-mannosides.</text>
        <dbReference type="EC" id="3.2.1.24"/>
    </reaction>
</comment>
<gene>
    <name evidence="13" type="ORF">WA026_020656</name>
</gene>
<evidence type="ECO:0000259" key="12">
    <source>
        <dbReference type="SMART" id="SM00872"/>
    </source>
</evidence>
<dbReference type="GO" id="GO:0005764">
    <property type="term" value="C:lysosome"/>
    <property type="evidence" value="ECO:0007669"/>
    <property type="project" value="TreeGrafter"/>
</dbReference>